<evidence type="ECO:0000259" key="2">
    <source>
        <dbReference type="SMART" id="SM00666"/>
    </source>
</evidence>
<dbReference type="EMBL" id="JAQQAF010000001">
    <property type="protein sequence ID" value="KAJ8512671.1"/>
    <property type="molecule type" value="Genomic_DNA"/>
</dbReference>
<name>A0AAV8RZU3_ENSVE</name>
<dbReference type="Pfam" id="PF00564">
    <property type="entry name" value="PB1"/>
    <property type="match status" value="1"/>
</dbReference>
<evidence type="ECO:0000256" key="1">
    <source>
        <dbReference type="SAM" id="MobiDB-lite"/>
    </source>
</evidence>
<protein>
    <recommendedName>
        <fullName evidence="2">PB1 domain-containing protein</fullName>
    </recommendedName>
</protein>
<sequence>MDSSVVDTSYSLSLSVDRENGVAPASDDNPSPQAATSPGAGGRVKLMVSYGGRIQPRPHDSARLSYVGGETKILSLDRSARLPALLAKLATLVPCASFCLKYQLPGEDLDALISVTDEDDLEHMMAEYDRLHGTSSSPKPTHRLRLFLFTVRTPPPPPSAALLDAARPDRQWFFDALNAVAAPAPPATQPSAVAASPSPDYLFGLDEGFVPPPAVKVAVVPQPPLTLETLSIEAPAKPDLAKVEPHQQIPEAADSTVTAPVVVSSAEVQGPIQELHSLQVAENPPPLIPQNTSEEAVRRDFATEYQVPRDAEKVAPAAAQPAEQPSGVPVARYASLAPGHDQAVYLLQTSQGVYPGFYAAAPWIATAEAYRSAAVSAKAMGGGGGAEAYAAGGGQLAYDSAGRVVYYASMVPTYQTVSRVAAYNPVGAAVKAAKPSQIS</sequence>
<accession>A0AAV8RZU3</accession>
<dbReference type="PANTHER" id="PTHR31066">
    <property type="entry name" value="OS05G0427100 PROTEIN-RELATED"/>
    <property type="match status" value="1"/>
</dbReference>
<evidence type="ECO:0000313" key="3">
    <source>
        <dbReference type="EMBL" id="KAJ8512671.1"/>
    </source>
</evidence>
<dbReference type="Gene3D" id="3.10.20.90">
    <property type="entry name" value="Phosphatidylinositol 3-kinase Catalytic Subunit, Chain A, domain 1"/>
    <property type="match status" value="1"/>
</dbReference>
<dbReference type="SUPFAM" id="SSF54277">
    <property type="entry name" value="CAD &amp; PB1 domains"/>
    <property type="match status" value="1"/>
</dbReference>
<dbReference type="CDD" id="cd06410">
    <property type="entry name" value="PB1_UP2"/>
    <property type="match status" value="1"/>
</dbReference>
<dbReference type="InterPro" id="IPR000270">
    <property type="entry name" value="PB1_dom"/>
</dbReference>
<dbReference type="PANTHER" id="PTHR31066:SF85">
    <property type="entry name" value="OS02G0809100 PROTEIN"/>
    <property type="match status" value="1"/>
</dbReference>
<keyword evidence="4" id="KW-1185">Reference proteome</keyword>
<dbReference type="InterPro" id="IPR053198">
    <property type="entry name" value="Gynoecium_Dev_Regulator"/>
</dbReference>
<comment type="caution">
    <text evidence="3">The sequence shown here is derived from an EMBL/GenBank/DDBJ whole genome shotgun (WGS) entry which is preliminary data.</text>
</comment>
<dbReference type="AlphaFoldDB" id="A0AAV8RZU3"/>
<organism evidence="3 4">
    <name type="scientific">Ensete ventricosum</name>
    <name type="common">Abyssinian banana</name>
    <name type="synonym">Musa ensete</name>
    <dbReference type="NCBI Taxonomy" id="4639"/>
    <lineage>
        <taxon>Eukaryota</taxon>
        <taxon>Viridiplantae</taxon>
        <taxon>Streptophyta</taxon>
        <taxon>Embryophyta</taxon>
        <taxon>Tracheophyta</taxon>
        <taxon>Spermatophyta</taxon>
        <taxon>Magnoliopsida</taxon>
        <taxon>Liliopsida</taxon>
        <taxon>Zingiberales</taxon>
        <taxon>Musaceae</taxon>
        <taxon>Ensete</taxon>
    </lineage>
</organism>
<gene>
    <name evidence="3" type="ORF">OPV22_003105</name>
</gene>
<proteinExistence type="predicted"/>
<dbReference type="Proteomes" id="UP001222027">
    <property type="component" value="Unassembled WGS sequence"/>
</dbReference>
<reference evidence="3 4" key="1">
    <citation type="submission" date="2022-12" db="EMBL/GenBank/DDBJ databases">
        <title>Chromosome-scale assembly of the Ensete ventricosum genome.</title>
        <authorList>
            <person name="Dussert Y."/>
            <person name="Stocks J."/>
            <person name="Wendawek A."/>
            <person name="Woldeyes F."/>
            <person name="Nichols R.A."/>
            <person name="Borrell J.S."/>
        </authorList>
    </citation>
    <scope>NUCLEOTIDE SEQUENCE [LARGE SCALE GENOMIC DNA]</scope>
    <source>
        <strain evidence="4">cv. Maze</strain>
        <tissue evidence="3">Seeds</tissue>
    </source>
</reference>
<evidence type="ECO:0000313" key="4">
    <source>
        <dbReference type="Proteomes" id="UP001222027"/>
    </source>
</evidence>
<feature type="domain" description="PB1" evidence="2">
    <location>
        <begin position="59"/>
        <end position="149"/>
    </location>
</feature>
<dbReference type="SMART" id="SM00666">
    <property type="entry name" value="PB1"/>
    <property type="match status" value="1"/>
</dbReference>
<feature type="region of interest" description="Disordered" evidence="1">
    <location>
        <begin position="16"/>
        <end position="42"/>
    </location>
</feature>